<dbReference type="GeneID" id="26684486"/>
<dbReference type="KEGG" id="vg:26684486"/>
<dbReference type="RefSeq" id="YP_009221438.1">
    <property type="nucleotide sequence ID" value="NC_029045.1"/>
</dbReference>
<dbReference type="OrthoDB" id="10430at10239"/>
<organism evidence="1 2">
    <name type="scientific">Salmonella phage 37</name>
    <dbReference type="NCBI Taxonomy" id="1654890"/>
    <lineage>
        <taxon>Viruses</taxon>
        <taxon>Duplodnaviria</taxon>
        <taxon>Heunggongvirae</taxon>
        <taxon>Uroviricota</taxon>
        <taxon>Caudoviricetes</taxon>
        <taxon>Casjensviridae</taxon>
        <taxon>Chivirus</taxon>
        <taxon>Chivirus cv37</taxon>
    </lineage>
</organism>
<dbReference type="EMBL" id="KR296691">
    <property type="protein sequence ID" value="AKJ73939.1"/>
    <property type="molecule type" value="Genomic_DNA"/>
</dbReference>
<dbReference type="Proteomes" id="UP000202449">
    <property type="component" value="Segment"/>
</dbReference>
<sequence>MADKKLRFGHLETGDMTLERNSIRIGYSPEVTFAVKRRVERTTPTQVIVGNTRYRKDDGRAIGEAGCLFTEDDIGEGKTVNIEIVTEAEFREIQSLFYEFKAGVLAACEGHDITATDLAVLFREREVREGIVARWRKTKETIADLHKQTRDFMVEKGHGDRLEHARKRKS</sequence>
<evidence type="ECO:0000313" key="2">
    <source>
        <dbReference type="Proteomes" id="UP000202449"/>
    </source>
</evidence>
<accession>A0A0N6WGB6</accession>
<keyword evidence="2" id="KW-1185">Reference proteome</keyword>
<proteinExistence type="predicted"/>
<protein>
    <submittedName>
        <fullName evidence="1">Putative thymidylate synthase complementing protein ThyX</fullName>
    </submittedName>
</protein>
<evidence type="ECO:0000313" key="1">
    <source>
        <dbReference type="EMBL" id="AKJ73939.1"/>
    </source>
</evidence>
<reference evidence="1 2" key="1">
    <citation type="journal article" date="2016" name="Virus Genes">
        <title>Genomic characterization of Salmonella bacteriophages isolated from India.</title>
        <authorList>
            <person name="Karpe Y.A."/>
            <person name="Kanade G.D."/>
            <person name="Pingale K.D."/>
            <person name="Arankalle V.A."/>
            <person name="Banerjee K."/>
        </authorList>
    </citation>
    <scope>NUCLEOTIDE SEQUENCE [LARGE SCALE GENOMIC DNA]</scope>
</reference>
<gene>
    <name evidence="1" type="ORF">SP37_72</name>
</gene>
<name>A0A0N6WGB6_9CAUD</name>